<dbReference type="SUPFAM" id="SSF111369">
    <property type="entry name" value="HlyD-like secretion proteins"/>
    <property type="match status" value="2"/>
</dbReference>
<dbReference type="PANTHER" id="PTHR30438">
    <property type="entry name" value="36 KDA ANTIGEN-RELATED"/>
    <property type="match status" value="1"/>
</dbReference>
<keyword evidence="1" id="KW-0175">Coiled coil</keyword>
<accession>A0A3G8MAT1</accession>
<organism evidence="2 3">
    <name type="scientific">Methylocystis rosea</name>
    <dbReference type="NCBI Taxonomy" id="173366"/>
    <lineage>
        <taxon>Bacteria</taxon>
        <taxon>Pseudomonadati</taxon>
        <taxon>Pseudomonadota</taxon>
        <taxon>Alphaproteobacteria</taxon>
        <taxon>Hyphomicrobiales</taxon>
        <taxon>Methylocystaceae</taxon>
        <taxon>Methylocystis</taxon>
    </lineage>
</organism>
<name>A0A3G8MAT1_9HYPH</name>
<gene>
    <name evidence="2" type="ORF">EHO51_17795</name>
</gene>
<feature type="coiled-coil region" evidence="1">
    <location>
        <begin position="157"/>
        <end position="184"/>
    </location>
</feature>
<dbReference type="AlphaFoldDB" id="A0A3G8MAT1"/>
<dbReference type="Gene3D" id="2.40.50.100">
    <property type="match status" value="1"/>
</dbReference>
<evidence type="ECO:0000256" key="1">
    <source>
        <dbReference type="SAM" id="Coils"/>
    </source>
</evidence>
<dbReference type="Proteomes" id="UP000273982">
    <property type="component" value="Chromosome"/>
</dbReference>
<dbReference type="RefSeq" id="WP_124739966.1">
    <property type="nucleotide sequence ID" value="NZ_CP034086.1"/>
</dbReference>
<dbReference type="GO" id="GO:0015562">
    <property type="term" value="F:efflux transmembrane transporter activity"/>
    <property type="evidence" value="ECO:0007669"/>
    <property type="project" value="InterPro"/>
</dbReference>
<dbReference type="GO" id="GO:0005886">
    <property type="term" value="C:plasma membrane"/>
    <property type="evidence" value="ECO:0007669"/>
    <property type="project" value="TreeGrafter"/>
</dbReference>
<dbReference type="KEGG" id="mros:EHO51_17795"/>
<reference evidence="2 3" key="1">
    <citation type="submission" date="2018-11" db="EMBL/GenBank/DDBJ databases">
        <title>Genome squencing of methanotrophic bacteria isolated from alkaline groundwater in Korea.</title>
        <authorList>
            <person name="Nguyen L.N."/>
        </authorList>
    </citation>
    <scope>NUCLEOTIDE SEQUENCE [LARGE SCALE GENOMIC DNA]</scope>
    <source>
        <strain evidence="2 3">GW6</strain>
    </source>
</reference>
<protein>
    <submittedName>
        <fullName evidence="2">HlyD family efflux transporter periplasmic adaptor subunit</fullName>
    </submittedName>
</protein>
<dbReference type="Gene3D" id="1.10.287.470">
    <property type="entry name" value="Helix hairpin bin"/>
    <property type="match status" value="1"/>
</dbReference>
<dbReference type="Gene3D" id="2.40.30.170">
    <property type="match status" value="1"/>
</dbReference>
<evidence type="ECO:0000313" key="3">
    <source>
        <dbReference type="Proteomes" id="UP000273982"/>
    </source>
</evidence>
<dbReference type="PANTHER" id="PTHR30438:SF2">
    <property type="entry name" value="MEMBRANE PROTEIN"/>
    <property type="match status" value="1"/>
</dbReference>
<proteinExistence type="predicted"/>
<evidence type="ECO:0000313" key="2">
    <source>
        <dbReference type="EMBL" id="AZG78425.1"/>
    </source>
</evidence>
<sequence length="338" mass="36537">MAVLIATLPSGSIFQTYFGAPASSAMANEAFDAFVRKLRGDKTPDGFALANGRLEAQQIDIATKLPGRISQVLAEEGQMVDAGEIVAKMDVIDLEAQLRGAKALVRRAEQARISAEALIAQRQSEVKLAKQQLDRVVTLRSKGFATAELLDQRRSIMTSAQAALDAAKANLDDAVAAIDAAKADVAKINATLDDMVLKAPRRGRVQYKLAQAGEVLGAGSRALTLVDLADVYMTVFFPASVAGHLKLNDDARLILDPIPQYVVPAKVSFVASEAQFTPKTVETAEEREKLMFRVKLSIAPNLLRKYEEQVKAGVRGIAYVRVDAKRPWPTNLAAKLPQ</sequence>
<dbReference type="EMBL" id="CP034086">
    <property type="protein sequence ID" value="AZG78425.1"/>
    <property type="molecule type" value="Genomic_DNA"/>
</dbReference>